<dbReference type="EMBL" id="VIFK01000165">
    <property type="protein sequence ID" value="TQE98617.1"/>
    <property type="molecule type" value="Genomic_DNA"/>
</dbReference>
<dbReference type="Proteomes" id="UP000315400">
    <property type="component" value="Unassembled WGS sequence"/>
</dbReference>
<dbReference type="InterPro" id="IPR057023">
    <property type="entry name" value="PTP-SAK"/>
</dbReference>
<dbReference type="CDD" id="cd14505">
    <property type="entry name" value="CDKN3-like"/>
    <property type="match status" value="1"/>
</dbReference>
<name>A0A540VPC7_9GAMM</name>
<reference evidence="3 4" key="1">
    <citation type="submission" date="2019-06" db="EMBL/GenBank/DDBJ databases">
        <title>Metagenome assembled Genome of Spiribacter salinus SL48-SHIP from the microbial mat of Salt Lake 48 (Novosibirsk region, Russia).</title>
        <authorList>
            <person name="Shipova A."/>
            <person name="Rozanov A.S."/>
            <person name="Bryanskaya A.V."/>
            <person name="Peltek S.E."/>
        </authorList>
    </citation>
    <scope>NUCLEOTIDE SEQUENCE [LARGE SCALE GENOMIC DNA]</scope>
    <source>
        <strain evidence="3">SL48-SHIP-2</strain>
    </source>
</reference>
<evidence type="ECO:0000256" key="1">
    <source>
        <dbReference type="ARBA" id="ARBA00022801"/>
    </source>
</evidence>
<organism evidence="3 4">
    <name type="scientific">Spiribacter salinus</name>
    <dbReference type="NCBI Taxonomy" id="1335746"/>
    <lineage>
        <taxon>Bacteria</taxon>
        <taxon>Pseudomonadati</taxon>
        <taxon>Pseudomonadota</taxon>
        <taxon>Gammaproteobacteria</taxon>
        <taxon>Chromatiales</taxon>
        <taxon>Ectothiorhodospiraceae</taxon>
        <taxon>Spiribacter</taxon>
    </lineage>
</organism>
<sequence length="193" mass="20574">MTTVRTSASHPLEIAAIALPEGGSIGITFCPGKQQHDAMTGPWVRDLLLDLEQIRAWGATAVVTLNPNGELAALGVPGLGQAVGDAGLAWYHLPIPDMASPDRRWDERWQAVAPEIHRSLYAGGRWVVHCKGGLGRAGTVAARLLLDRGIPSGDAMALVRQARPGAIESRAQERYLAQAPMGQYANRLMVGQG</sequence>
<feature type="domain" description="Tyrosine specific protein phosphatases" evidence="2">
    <location>
        <begin position="107"/>
        <end position="174"/>
    </location>
</feature>
<evidence type="ECO:0000313" key="3">
    <source>
        <dbReference type="EMBL" id="TQE98617.1"/>
    </source>
</evidence>
<proteinExistence type="predicted"/>
<dbReference type="FunFam" id="3.90.190.10:FF:000157">
    <property type="entry name" value="Protein-tyrosine phosphatase"/>
    <property type="match status" value="1"/>
</dbReference>
<dbReference type="PANTHER" id="PTHR23339">
    <property type="entry name" value="TYROSINE SPECIFIC PROTEIN PHOSPHATASE AND DUAL SPECIFICITY PROTEIN PHOSPHATASE"/>
    <property type="match status" value="1"/>
</dbReference>
<accession>A0A540VPC7</accession>
<gene>
    <name evidence="3" type="ORF">FKY71_12910</name>
</gene>
<dbReference type="Gene3D" id="3.90.190.10">
    <property type="entry name" value="Protein tyrosine phosphatase superfamily"/>
    <property type="match status" value="1"/>
</dbReference>
<dbReference type="AlphaFoldDB" id="A0A540VPC7"/>
<dbReference type="InterPro" id="IPR029021">
    <property type="entry name" value="Prot-tyrosine_phosphatase-like"/>
</dbReference>
<dbReference type="GO" id="GO:0016791">
    <property type="term" value="F:phosphatase activity"/>
    <property type="evidence" value="ECO:0007669"/>
    <property type="project" value="UniProtKB-ARBA"/>
</dbReference>
<protein>
    <submittedName>
        <fullName evidence="3">Phosphatase</fullName>
    </submittedName>
</protein>
<evidence type="ECO:0000313" key="4">
    <source>
        <dbReference type="Proteomes" id="UP000315400"/>
    </source>
</evidence>
<dbReference type="PROSITE" id="PS50056">
    <property type="entry name" value="TYR_PHOSPHATASE_2"/>
    <property type="match status" value="1"/>
</dbReference>
<comment type="caution">
    <text evidence="3">The sequence shown here is derived from an EMBL/GenBank/DDBJ whole genome shotgun (WGS) entry which is preliminary data.</text>
</comment>
<dbReference type="InterPro" id="IPR050561">
    <property type="entry name" value="PTP"/>
</dbReference>
<dbReference type="InterPro" id="IPR000387">
    <property type="entry name" value="Tyr_Pase_dom"/>
</dbReference>
<evidence type="ECO:0000259" key="2">
    <source>
        <dbReference type="PROSITE" id="PS50056"/>
    </source>
</evidence>
<dbReference type="SUPFAM" id="SSF52799">
    <property type="entry name" value="(Phosphotyrosine protein) phosphatases II"/>
    <property type="match status" value="1"/>
</dbReference>
<keyword evidence="1" id="KW-0378">Hydrolase</keyword>
<dbReference type="Pfam" id="PF22784">
    <property type="entry name" value="PTP-SAK"/>
    <property type="match status" value="1"/>
</dbReference>